<reference evidence="1" key="2">
    <citation type="submission" date="2017-10" db="EMBL/GenBank/DDBJ databases">
        <title>Ladona fulva Genome sequencing and assembly.</title>
        <authorList>
            <person name="Murali S."/>
            <person name="Richards S."/>
            <person name="Bandaranaike D."/>
            <person name="Bellair M."/>
            <person name="Blankenburg K."/>
            <person name="Chao H."/>
            <person name="Dinh H."/>
            <person name="Doddapaneni H."/>
            <person name="Dugan-Rocha S."/>
            <person name="Elkadiri S."/>
            <person name="Gnanaolivu R."/>
            <person name="Hernandez B."/>
            <person name="Skinner E."/>
            <person name="Javaid M."/>
            <person name="Lee S."/>
            <person name="Li M."/>
            <person name="Ming W."/>
            <person name="Munidasa M."/>
            <person name="Muniz J."/>
            <person name="Nguyen L."/>
            <person name="Hughes D."/>
            <person name="Osuji N."/>
            <person name="Pu L.-L."/>
            <person name="Puazo M."/>
            <person name="Qu C."/>
            <person name="Quiroz J."/>
            <person name="Raj R."/>
            <person name="Weissenberger G."/>
            <person name="Xin Y."/>
            <person name="Zou X."/>
            <person name="Han Y."/>
            <person name="Worley K."/>
            <person name="Muzny D."/>
            <person name="Gibbs R."/>
        </authorList>
    </citation>
    <scope>NUCLEOTIDE SEQUENCE</scope>
    <source>
        <strain evidence="1">Sampled in the wild</strain>
    </source>
</reference>
<keyword evidence="2" id="KW-1185">Reference proteome</keyword>
<sequence length="141" mass="15487">MLRKSHSAVAVHITALRVPAVVRNGSQTGALLDCEYALGASEQRRLASEMGLVVKWFLVGSGPAPVYQWIPGQRPQDFGALRGRVDLAFKVTGSDERGAHRALRITTPTTDLSGEYKCSVSTFEDEDFMVKKMLVFGELNF</sequence>
<dbReference type="Gene3D" id="2.60.40.10">
    <property type="entry name" value="Immunoglobulins"/>
    <property type="match status" value="1"/>
</dbReference>
<dbReference type="AlphaFoldDB" id="A0A8K0PAW9"/>
<reference evidence="1" key="1">
    <citation type="submission" date="2013-04" db="EMBL/GenBank/DDBJ databases">
        <authorList>
            <person name="Qu J."/>
            <person name="Murali S.C."/>
            <person name="Bandaranaike D."/>
            <person name="Bellair M."/>
            <person name="Blankenburg K."/>
            <person name="Chao H."/>
            <person name="Dinh H."/>
            <person name="Doddapaneni H."/>
            <person name="Downs B."/>
            <person name="Dugan-Rocha S."/>
            <person name="Elkadiri S."/>
            <person name="Gnanaolivu R.D."/>
            <person name="Hernandez B."/>
            <person name="Javaid M."/>
            <person name="Jayaseelan J.C."/>
            <person name="Lee S."/>
            <person name="Li M."/>
            <person name="Ming W."/>
            <person name="Munidasa M."/>
            <person name="Muniz J."/>
            <person name="Nguyen L."/>
            <person name="Ongeri F."/>
            <person name="Osuji N."/>
            <person name="Pu L.-L."/>
            <person name="Puazo M."/>
            <person name="Qu C."/>
            <person name="Quiroz J."/>
            <person name="Raj R."/>
            <person name="Weissenberger G."/>
            <person name="Xin Y."/>
            <person name="Zou X."/>
            <person name="Han Y."/>
            <person name="Richards S."/>
            <person name="Worley K."/>
            <person name="Muzny D."/>
            <person name="Gibbs R."/>
        </authorList>
    </citation>
    <scope>NUCLEOTIDE SEQUENCE</scope>
    <source>
        <strain evidence="1">Sampled in the wild</strain>
    </source>
</reference>
<comment type="caution">
    <text evidence="1">The sequence shown here is derived from an EMBL/GenBank/DDBJ whole genome shotgun (WGS) entry which is preliminary data.</text>
</comment>
<accession>A0A8K0PAW9</accession>
<evidence type="ECO:0000313" key="2">
    <source>
        <dbReference type="Proteomes" id="UP000792457"/>
    </source>
</evidence>
<evidence type="ECO:0000313" key="1">
    <source>
        <dbReference type="EMBL" id="KAG8238278.1"/>
    </source>
</evidence>
<proteinExistence type="predicted"/>
<gene>
    <name evidence="1" type="ORF">J437_LFUL018196</name>
</gene>
<evidence type="ECO:0008006" key="3">
    <source>
        <dbReference type="Google" id="ProtNLM"/>
    </source>
</evidence>
<dbReference type="Proteomes" id="UP000792457">
    <property type="component" value="Unassembled WGS sequence"/>
</dbReference>
<protein>
    <recommendedName>
        <fullName evidence="3">Ig-like domain-containing protein</fullName>
    </recommendedName>
</protein>
<dbReference type="PANTHER" id="PTHR21261">
    <property type="entry name" value="BEAT PROTEIN"/>
    <property type="match status" value="1"/>
</dbReference>
<dbReference type="InterPro" id="IPR013783">
    <property type="entry name" value="Ig-like_fold"/>
</dbReference>
<dbReference type="PANTHER" id="PTHR21261:SF2">
    <property type="entry name" value="GH04238P-RELATED"/>
    <property type="match status" value="1"/>
</dbReference>
<dbReference type="OrthoDB" id="6478865at2759"/>
<organism evidence="1 2">
    <name type="scientific">Ladona fulva</name>
    <name type="common">Scarce chaser dragonfly</name>
    <name type="synonym">Libellula fulva</name>
    <dbReference type="NCBI Taxonomy" id="123851"/>
    <lineage>
        <taxon>Eukaryota</taxon>
        <taxon>Metazoa</taxon>
        <taxon>Ecdysozoa</taxon>
        <taxon>Arthropoda</taxon>
        <taxon>Hexapoda</taxon>
        <taxon>Insecta</taxon>
        <taxon>Pterygota</taxon>
        <taxon>Palaeoptera</taxon>
        <taxon>Odonata</taxon>
        <taxon>Epiprocta</taxon>
        <taxon>Anisoptera</taxon>
        <taxon>Libelluloidea</taxon>
        <taxon>Libellulidae</taxon>
        <taxon>Ladona</taxon>
    </lineage>
</organism>
<name>A0A8K0PAW9_LADFU</name>
<dbReference type="EMBL" id="KZ309319">
    <property type="protein sequence ID" value="KAG8238278.1"/>
    <property type="molecule type" value="Genomic_DNA"/>
</dbReference>